<dbReference type="EMBL" id="CAJVPQ010000055">
    <property type="protein sequence ID" value="CAG8441318.1"/>
    <property type="molecule type" value="Genomic_DNA"/>
</dbReference>
<sequence>MWTLDPIDGTKGFLRCEQFAVCLVSLVDVNENIVQWLEVMPMFTDPRCLRREFMDHSSGAFLVQEAGGIASDIYSKPLDFI</sequence>
<dbReference type="GO" id="GO:0046872">
    <property type="term" value="F:metal ion binding"/>
    <property type="evidence" value="ECO:0007669"/>
    <property type="project" value="UniProtKB-KW"/>
</dbReference>
<comment type="similarity">
    <text evidence="2">Belongs to the inositol monophosphatase superfamily.</text>
</comment>
<evidence type="ECO:0000313" key="7">
    <source>
        <dbReference type="EMBL" id="CAG8441318.1"/>
    </source>
</evidence>
<feature type="binding site" evidence="6">
    <location>
        <position position="7"/>
    </location>
    <ligand>
        <name>Mg(2+)</name>
        <dbReference type="ChEBI" id="CHEBI:18420"/>
        <label>1</label>
        <note>catalytic</note>
    </ligand>
</feature>
<reference evidence="7" key="1">
    <citation type="submission" date="2021-06" db="EMBL/GenBank/DDBJ databases">
        <authorList>
            <person name="Kallberg Y."/>
            <person name="Tangrot J."/>
            <person name="Rosling A."/>
        </authorList>
    </citation>
    <scope>NUCLEOTIDE SEQUENCE</scope>
    <source>
        <strain evidence="7">UK204</strain>
    </source>
</reference>
<organism evidence="7 8">
    <name type="scientific">Funneliformis caledonium</name>
    <dbReference type="NCBI Taxonomy" id="1117310"/>
    <lineage>
        <taxon>Eukaryota</taxon>
        <taxon>Fungi</taxon>
        <taxon>Fungi incertae sedis</taxon>
        <taxon>Mucoromycota</taxon>
        <taxon>Glomeromycotina</taxon>
        <taxon>Glomeromycetes</taxon>
        <taxon>Glomerales</taxon>
        <taxon>Glomeraceae</taxon>
        <taxon>Funneliformis</taxon>
    </lineage>
</organism>
<dbReference type="SUPFAM" id="SSF56655">
    <property type="entry name" value="Carbohydrate phosphatase"/>
    <property type="match status" value="1"/>
</dbReference>
<feature type="binding site" evidence="6">
    <location>
        <position position="8"/>
    </location>
    <ligand>
        <name>Mg(2+)</name>
        <dbReference type="ChEBI" id="CHEBI:18420"/>
        <label>1</label>
        <note>catalytic</note>
    </ligand>
</feature>
<comment type="cofactor">
    <cofactor evidence="1 6">
        <name>Mg(2+)</name>
        <dbReference type="ChEBI" id="CHEBI:18420"/>
    </cofactor>
</comment>
<dbReference type="PROSITE" id="PS00629">
    <property type="entry name" value="IMP_1"/>
    <property type="match status" value="1"/>
</dbReference>
<dbReference type="GO" id="GO:0000103">
    <property type="term" value="P:sulfate assimilation"/>
    <property type="evidence" value="ECO:0007669"/>
    <property type="project" value="TreeGrafter"/>
</dbReference>
<comment type="caution">
    <text evidence="7">The sequence shown here is derived from an EMBL/GenBank/DDBJ whole genome shotgun (WGS) entry which is preliminary data.</text>
</comment>
<accession>A0A9N8YQS7</accession>
<dbReference type="Gene3D" id="3.30.540.10">
    <property type="entry name" value="Fructose-1,6-Bisphosphatase, subunit A, domain 1"/>
    <property type="match status" value="1"/>
</dbReference>
<dbReference type="InterPro" id="IPR051090">
    <property type="entry name" value="Inositol_monoP_superfamily"/>
</dbReference>
<dbReference type="AlphaFoldDB" id="A0A9N8YQS7"/>
<dbReference type="PANTHER" id="PTHR43200:SF6">
    <property type="entry name" value="3'(2'),5'-BISPHOSPHATE NUCLEOTIDASE"/>
    <property type="match status" value="1"/>
</dbReference>
<evidence type="ECO:0000256" key="3">
    <source>
        <dbReference type="ARBA" id="ARBA00022723"/>
    </source>
</evidence>
<gene>
    <name evidence="7" type="ORF">FCALED_LOCUS558</name>
</gene>
<dbReference type="OrthoDB" id="411145at2759"/>
<evidence type="ECO:0000256" key="2">
    <source>
        <dbReference type="ARBA" id="ARBA00009759"/>
    </source>
</evidence>
<dbReference type="Pfam" id="PF00459">
    <property type="entry name" value="Inositol_P"/>
    <property type="match status" value="1"/>
</dbReference>
<keyword evidence="8" id="KW-1185">Reference proteome</keyword>
<feature type="binding site" evidence="6">
    <location>
        <position position="5"/>
    </location>
    <ligand>
        <name>Mg(2+)</name>
        <dbReference type="ChEBI" id="CHEBI:18420"/>
        <label>1</label>
        <note>catalytic</note>
    </ligand>
</feature>
<dbReference type="InterPro" id="IPR020583">
    <property type="entry name" value="Inositol_monoP_metal-BS"/>
</dbReference>
<evidence type="ECO:0000313" key="8">
    <source>
        <dbReference type="Proteomes" id="UP000789570"/>
    </source>
</evidence>
<evidence type="ECO:0000256" key="1">
    <source>
        <dbReference type="ARBA" id="ARBA00001946"/>
    </source>
</evidence>
<keyword evidence="4" id="KW-0378">Hydrolase</keyword>
<dbReference type="Proteomes" id="UP000789570">
    <property type="component" value="Unassembled WGS sequence"/>
</dbReference>
<evidence type="ECO:0000256" key="4">
    <source>
        <dbReference type="ARBA" id="ARBA00022801"/>
    </source>
</evidence>
<keyword evidence="5 6" id="KW-0460">Magnesium</keyword>
<evidence type="ECO:0000256" key="5">
    <source>
        <dbReference type="ARBA" id="ARBA00022842"/>
    </source>
</evidence>
<name>A0A9N8YQS7_9GLOM</name>
<dbReference type="GO" id="GO:0008441">
    <property type="term" value="F:3'(2'),5'-bisphosphate nucleotidase activity"/>
    <property type="evidence" value="ECO:0007669"/>
    <property type="project" value="TreeGrafter"/>
</dbReference>
<evidence type="ECO:0000256" key="6">
    <source>
        <dbReference type="PIRSR" id="PIRSR600760-2"/>
    </source>
</evidence>
<dbReference type="InterPro" id="IPR000760">
    <property type="entry name" value="Inositol_monophosphatase-like"/>
</dbReference>
<proteinExistence type="inferred from homology"/>
<protein>
    <submittedName>
        <fullName evidence="7">9844_t:CDS:1</fullName>
    </submittedName>
</protein>
<dbReference type="PANTHER" id="PTHR43200">
    <property type="entry name" value="PHOSPHATASE"/>
    <property type="match status" value="1"/>
</dbReference>
<keyword evidence="3 6" id="KW-0479">Metal-binding</keyword>